<name>A0A381ULF4_9ZZZZ</name>
<organism evidence="1">
    <name type="scientific">marine metagenome</name>
    <dbReference type="NCBI Taxonomy" id="408172"/>
    <lineage>
        <taxon>unclassified sequences</taxon>
        <taxon>metagenomes</taxon>
        <taxon>ecological metagenomes</taxon>
    </lineage>
</organism>
<protein>
    <submittedName>
        <fullName evidence="1">Uncharacterized protein</fullName>
    </submittedName>
</protein>
<proteinExistence type="predicted"/>
<dbReference type="EMBL" id="UINC01006606">
    <property type="protein sequence ID" value="SVA28561.1"/>
    <property type="molecule type" value="Genomic_DNA"/>
</dbReference>
<evidence type="ECO:0000313" key="1">
    <source>
        <dbReference type="EMBL" id="SVA28561.1"/>
    </source>
</evidence>
<accession>A0A381ULF4</accession>
<gene>
    <name evidence="1" type="ORF">METZ01_LOCUS81415</name>
</gene>
<dbReference type="AlphaFoldDB" id="A0A381ULF4"/>
<reference evidence="1" key="1">
    <citation type="submission" date="2018-05" db="EMBL/GenBank/DDBJ databases">
        <authorList>
            <person name="Lanie J.A."/>
            <person name="Ng W.-L."/>
            <person name="Kazmierczak K.M."/>
            <person name="Andrzejewski T.M."/>
            <person name="Davidsen T.M."/>
            <person name="Wayne K.J."/>
            <person name="Tettelin H."/>
            <person name="Glass J.I."/>
            <person name="Rusch D."/>
            <person name="Podicherti R."/>
            <person name="Tsui H.-C.T."/>
            <person name="Winkler M.E."/>
        </authorList>
    </citation>
    <scope>NUCLEOTIDE SEQUENCE</scope>
</reference>
<sequence>MILQKTDDNKFFIMNKAKVATSVLN</sequence>